<accession>A0ABS9XKI2</accession>
<evidence type="ECO:0008006" key="5">
    <source>
        <dbReference type="Google" id="ProtNLM"/>
    </source>
</evidence>
<organism evidence="3 4">
    <name type="scientific">Streptomyces spinosisporus</name>
    <dbReference type="NCBI Taxonomy" id="2927582"/>
    <lineage>
        <taxon>Bacteria</taxon>
        <taxon>Bacillati</taxon>
        <taxon>Actinomycetota</taxon>
        <taxon>Actinomycetes</taxon>
        <taxon>Kitasatosporales</taxon>
        <taxon>Streptomycetaceae</taxon>
        <taxon>Streptomyces</taxon>
    </lineage>
</organism>
<comment type="caution">
    <text evidence="3">The sequence shown here is derived from an EMBL/GenBank/DDBJ whole genome shotgun (WGS) entry which is preliminary data.</text>
</comment>
<proteinExistence type="predicted"/>
<keyword evidence="4" id="KW-1185">Reference proteome</keyword>
<sequence length="240" mass="25099">MKFPHVLATALALTALLAGCSSQHSSSPGTGSSASPGPGEGEITPSTTAGAAAPSATAAHGLDDWPPRPATADELPRSIRSTAVAKGYTGSSYLDMLTKQWHIRMSPRKKNDFNKKDDVPPVWYASGSGHPSAGSKMSIAVVWNLSGDLESLTCIADRAAPGHTDFLRACLELDHPSAKPASAAAWFKGALPSLDKAFEKTRKQMASPLYRSGRVVSYLLEYSNGKEGTACTARVLGTSA</sequence>
<dbReference type="EMBL" id="JALDAX010000008">
    <property type="protein sequence ID" value="MCI3242565.1"/>
    <property type="molecule type" value="Genomic_DNA"/>
</dbReference>
<dbReference type="Proteomes" id="UP001165270">
    <property type="component" value="Unassembled WGS sequence"/>
</dbReference>
<feature type="compositionally biased region" description="Low complexity" evidence="1">
    <location>
        <begin position="21"/>
        <end position="37"/>
    </location>
</feature>
<reference evidence="3" key="1">
    <citation type="submission" date="2022-03" db="EMBL/GenBank/DDBJ databases">
        <title>Streptomyces 7R015 and 7R016 isolated from Barleria lupulina in Thailand.</title>
        <authorList>
            <person name="Kanchanasin P."/>
            <person name="Phongsopitanun W."/>
            <person name="Tanasupawat S."/>
        </authorList>
    </citation>
    <scope>NUCLEOTIDE SEQUENCE</scope>
    <source>
        <strain evidence="3">7R016</strain>
    </source>
</reference>
<feature type="region of interest" description="Disordered" evidence="1">
    <location>
        <begin position="21"/>
        <end position="78"/>
    </location>
</feature>
<name>A0ABS9XKI2_9ACTN</name>
<evidence type="ECO:0000313" key="3">
    <source>
        <dbReference type="EMBL" id="MCI3242565.1"/>
    </source>
</evidence>
<evidence type="ECO:0000313" key="4">
    <source>
        <dbReference type="Proteomes" id="UP001165270"/>
    </source>
</evidence>
<protein>
    <recommendedName>
        <fullName evidence="5">Lipoprotein</fullName>
    </recommendedName>
</protein>
<evidence type="ECO:0000256" key="1">
    <source>
        <dbReference type="SAM" id="MobiDB-lite"/>
    </source>
</evidence>
<feature type="signal peptide" evidence="2">
    <location>
        <begin position="1"/>
        <end position="26"/>
    </location>
</feature>
<evidence type="ECO:0000256" key="2">
    <source>
        <dbReference type="SAM" id="SignalP"/>
    </source>
</evidence>
<feature type="compositionally biased region" description="Low complexity" evidence="1">
    <location>
        <begin position="44"/>
        <end position="59"/>
    </location>
</feature>
<dbReference type="PROSITE" id="PS51257">
    <property type="entry name" value="PROKAR_LIPOPROTEIN"/>
    <property type="match status" value="1"/>
</dbReference>
<feature type="chain" id="PRO_5047449981" description="Lipoprotein" evidence="2">
    <location>
        <begin position="27"/>
        <end position="240"/>
    </location>
</feature>
<gene>
    <name evidence="3" type="ORF">MQN93_22845</name>
</gene>
<dbReference type="RefSeq" id="WP_242711042.1">
    <property type="nucleotide sequence ID" value="NZ_JALDAX010000008.1"/>
</dbReference>
<keyword evidence="2" id="KW-0732">Signal</keyword>